<dbReference type="HOGENOM" id="CLU_017703_2_0_1"/>
<evidence type="ECO:0000313" key="3">
    <source>
        <dbReference type="EnsemblMetazoa" id="CapteP141192"/>
    </source>
</evidence>
<name>R7TEH4_CAPTE</name>
<organism evidence="2">
    <name type="scientific">Capitella teleta</name>
    <name type="common">Polychaete worm</name>
    <dbReference type="NCBI Taxonomy" id="283909"/>
    <lineage>
        <taxon>Eukaryota</taxon>
        <taxon>Metazoa</taxon>
        <taxon>Spiralia</taxon>
        <taxon>Lophotrochozoa</taxon>
        <taxon>Annelida</taxon>
        <taxon>Polychaeta</taxon>
        <taxon>Sedentaria</taxon>
        <taxon>Scolecida</taxon>
        <taxon>Capitellidae</taxon>
        <taxon>Capitella</taxon>
    </lineage>
</organism>
<gene>
    <name evidence="2" type="ORF">CAPTEDRAFT_141192</name>
</gene>
<proteinExistence type="predicted"/>
<reference evidence="4" key="1">
    <citation type="submission" date="2012-12" db="EMBL/GenBank/DDBJ databases">
        <authorList>
            <person name="Hellsten U."/>
            <person name="Grimwood J."/>
            <person name="Chapman J.A."/>
            <person name="Shapiro H."/>
            <person name="Aerts A."/>
            <person name="Otillar R.P."/>
            <person name="Terry A.Y."/>
            <person name="Boore J.L."/>
            <person name="Simakov O."/>
            <person name="Marletaz F."/>
            <person name="Cho S.-J."/>
            <person name="Edsinger-Gonzales E."/>
            <person name="Havlak P."/>
            <person name="Kuo D.-H."/>
            <person name="Larsson T."/>
            <person name="Lv J."/>
            <person name="Arendt D."/>
            <person name="Savage R."/>
            <person name="Osoegawa K."/>
            <person name="de Jong P."/>
            <person name="Lindberg D.R."/>
            <person name="Seaver E.C."/>
            <person name="Weisblat D.A."/>
            <person name="Putnam N.H."/>
            <person name="Grigoriev I.V."/>
            <person name="Rokhsar D.S."/>
        </authorList>
    </citation>
    <scope>NUCLEOTIDE SEQUENCE</scope>
    <source>
        <strain evidence="4">I ESC-2004</strain>
    </source>
</reference>
<dbReference type="GO" id="GO:0050659">
    <property type="term" value="F:N-acetylgalactosamine 4-sulfate 6-O-sulfotransferase activity"/>
    <property type="evidence" value="ECO:0007669"/>
    <property type="project" value="TreeGrafter"/>
</dbReference>
<dbReference type="GO" id="GO:0019319">
    <property type="term" value="P:hexose biosynthetic process"/>
    <property type="evidence" value="ECO:0007669"/>
    <property type="project" value="TreeGrafter"/>
</dbReference>
<reference evidence="3" key="3">
    <citation type="submission" date="2015-06" db="UniProtKB">
        <authorList>
            <consortium name="EnsemblMetazoa"/>
        </authorList>
    </citation>
    <scope>IDENTIFICATION</scope>
</reference>
<dbReference type="PANTHER" id="PTHR15723:SF0">
    <property type="entry name" value="CARBOHYDRATE SULFOTRANSFERASE 15"/>
    <property type="match status" value="1"/>
</dbReference>
<protein>
    <recommendedName>
        <fullName evidence="1">Sulfotransferase domain-containing protein</fullName>
    </recommendedName>
</protein>
<dbReference type="Gene3D" id="3.40.50.300">
    <property type="entry name" value="P-loop containing nucleotide triphosphate hydrolases"/>
    <property type="match status" value="1"/>
</dbReference>
<evidence type="ECO:0000259" key="1">
    <source>
        <dbReference type="Pfam" id="PF00685"/>
    </source>
</evidence>
<evidence type="ECO:0000313" key="4">
    <source>
        <dbReference type="Proteomes" id="UP000014760"/>
    </source>
</evidence>
<sequence length="317" mass="36491">RLRCLPYVYLVGVTKSGTTDLVRFLVRHPDLHQAGNKEPNWWNRDRFTSTSTLLCHPGAQNPFNDYLNMFDYPAEQIDNRFIKQGDIHWHPGITIDGSSFLLWKDDYWTSIPGNQGLSEPKFLSAHAIRAVQPDASIVATLRNPTDRLFSQFSMTSFHTKTGLNVSHFHRVVSAAIDAFEKCVSMKAMKACVYEPQPSIADTKQISLVGSIYSVYLEDWLQVFPKNQIFVLRAEDYFRNRTSVLNQVYNFLGLGECYLITDAAFGITLASDLEPTFQRASSTAMFPKTRRILDNFFAPFNQKLVKLLRDHRFLWRKF</sequence>
<evidence type="ECO:0000313" key="2">
    <source>
        <dbReference type="EMBL" id="ELT92168.1"/>
    </source>
</evidence>
<dbReference type="AlphaFoldDB" id="R7TEH4"/>
<feature type="non-terminal residue" evidence="2">
    <location>
        <position position="1"/>
    </location>
</feature>
<reference evidence="2 4" key="2">
    <citation type="journal article" date="2013" name="Nature">
        <title>Insights into bilaterian evolution from three spiralian genomes.</title>
        <authorList>
            <person name="Simakov O."/>
            <person name="Marletaz F."/>
            <person name="Cho S.J."/>
            <person name="Edsinger-Gonzales E."/>
            <person name="Havlak P."/>
            <person name="Hellsten U."/>
            <person name="Kuo D.H."/>
            <person name="Larsson T."/>
            <person name="Lv J."/>
            <person name="Arendt D."/>
            <person name="Savage R."/>
            <person name="Osoegawa K."/>
            <person name="de Jong P."/>
            <person name="Grimwood J."/>
            <person name="Chapman J.A."/>
            <person name="Shapiro H."/>
            <person name="Aerts A."/>
            <person name="Otillar R.P."/>
            <person name="Terry A.Y."/>
            <person name="Boore J.L."/>
            <person name="Grigoriev I.V."/>
            <person name="Lindberg D.R."/>
            <person name="Seaver E.C."/>
            <person name="Weisblat D.A."/>
            <person name="Putnam N.H."/>
            <person name="Rokhsar D.S."/>
        </authorList>
    </citation>
    <scope>NUCLEOTIDE SEQUENCE</scope>
    <source>
        <strain evidence="2 4">I ESC-2004</strain>
    </source>
</reference>
<dbReference type="PANTHER" id="PTHR15723">
    <property type="entry name" value="CARBOHYDRATE SULFOTRANSFERASE 15"/>
    <property type="match status" value="1"/>
</dbReference>
<feature type="domain" description="Sulfotransferase" evidence="1">
    <location>
        <begin position="8"/>
        <end position="253"/>
    </location>
</feature>
<dbReference type="EnsemblMetazoa" id="CapteT141192">
    <property type="protein sequence ID" value="CapteP141192"/>
    <property type="gene ID" value="CapteG141192"/>
</dbReference>
<accession>R7TEH4</accession>
<dbReference type="OMA" id="FNDDERN"/>
<dbReference type="Proteomes" id="UP000014760">
    <property type="component" value="Unassembled WGS sequence"/>
</dbReference>
<dbReference type="EMBL" id="KB310235">
    <property type="protein sequence ID" value="ELT92168.1"/>
    <property type="molecule type" value="Genomic_DNA"/>
</dbReference>
<dbReference type="InterPro" id="IPR027417">
    <property type="entry name" value="P-loop_NTPase"/>
</dbReference>
<dbReference type="SUPFAM" id="SSF52540">
    <property type="entry name" value="P-loop containing nucleoside triphosphate hydrolases"/>
    <property type="match status" value="1"/>
</dbReference>
<dbReference type="OrthoDB" id="8068875at2759"/>
<dbReference type="InterPro" id="IPR052654">
    <property type="entry name" value="CS_Sulfotransferase"/>
</dbReference>
<dbReference type="EMBL" id="AMQN01002878">
    <property type="status" value="NOT_ANNOTATED_CDS"/>
    <property type="molecule type" value="Genomic_DNA"/>
</dbReference>
<dbReference type="InterPro" id="IPR000863">
    <property type="entry name" value="Sulfotransferase_dom"/>
</dbReference>
<keyword evidence="4" id="KW-1185">Reference proteome</keyword>
<dbReference type="Pfam" id="PF00685">
    <property type="entry name" value="Sulfotransfer_1"/>
    <property type="match status" value="1"/>
</dbReference>
<dbReference type="STRING" id="283909.R7TEH4"/>